<reference evidence="4 5" key="1">
    <citation type="submission" date="2016-06" db="EMBL/GenBank/DDBJ databases">
        <title>Complete genome sequences of Bordetella bronchialis and Bordetella flabilis.</title>
        <authorList>
            <person name="LiPuma J.J."/>
            <person name="Spilker T."/>
        </authorList>
    </citation>
    <scope>NUCLEOTIDE SEQUENCE [LARGE SCALE GENOMIC DNA]</scope>
    <source>
        <strain evidence="4 5">AU3182</strain>
    </source>
</reference>
<feature type="chain" id="PRO_5045630451" description="PEGA domain-containing protein" evidence="2">
    <location>
        <begin position="25"/>
        <end position="357"/>
    </location>
</feature>
<feature type="transmembrane region" description="Helical" evidence="1">
    <location>
        <begin position="132"/>
        <end position="154"/>
    </location>
</feature>
<dbReference type="EMBL" id="CP016170">
    <property type="protein sequence ID" value="ANN68147.1"/>
    <property type="molecule type" value="Genomic_DNA"/>
</dbReference>
<name>A0ABM6CVI0_9BORD</name>
<evidence type="ECO:0000259" key="3">
    <source>
        <dbReference type="Pfam" id="PF08308"/>
    </source>
</evidence>
<keyword evidence="1" id="KW-1133">Transmembrane helix</keyword>
<evidence type="ECO:0000256" key="1">
    <source>
        <dbReference type="SAM" id="Phobius"/>
    </source>
</evidence>
<feature type="domain" description="PEGA" evidence="3">
    <location>
        <begin position="292"/>
        <end position="339"/>
    </location>
</feature>
<organism evidence="4 5">
    <name type="scientific">Bordetella bronchialis</name>
    <dbReference type="NCBI Taxonomy" id="463025"/>
    <lineage>
        <taxon>Bacteria</taxon>
        <taxon>Pseudomonadati</taxon>
        <taxon>Pseudomonadota</taxon>
        <taxon>Betaproteobacteria</taxon>
        <taxon>Burkholderiales</taxon>
        <taxon>Alcaligenaceae</taxon>
        <taxon>Bordetella</taxon>
    </lineage>
</organism>
<feature type="transmembrane region" description="Helical" evidence="1">
    <location>
        <begin position="89"/>
        <end position="112"/>
    </location>
</feature>
<dbReference type="InterPro" id="IPR013229">
    <property type="entry name" value="PEGA"/>
</dbReference>
<protein>
    <recommendedName>
        <fullName evidence="3">PEGA domain-containing protein</fullName>
    </recommendedName>
</protein>
<keyword evidence="1" id="KW-0472">Membrane</keyword>
<accession>A0ABM6CVI0</accession>
<evidence type="ECO:0000313" key="5">
    <source>
        <dbReference type="Proteomes" id="UP000091897"/>
    </source>
</evidence>
<gene>
    <name evidence="4" type="ORF">BAU06_19235</name>
</gene>
<evidence type="ECO:0000313" key="4">
    <source>
        <dbReference type="EMBL" id="ANN68147.1"/>
    </source>
</evidence>
<feature type="signal peptide" evidence="2">
    <location>
        <begin position="1"/>
        <end position="24"/>
    </location>
</feature>
<keyword evidence="2" id="KW-0732">Signal</keyword>
<evidence type="ECO:0000256" key="2">
    <source>
        <dbReference type="SAM" id="SignalP"/>
    </source>
</evidence>
<dbReference type="RefSeq" id="WP_066353711.1">
    <property type="nucleotide sequence ID" value="NZ_CBCSFJ010000033.1"/>
</dbReference>
<keyword evidence="5" id="KW-1185">Reference proteome</keyword>
<dbReference type="Proteomes" id="UP000091897">
    <property type="component" value="Chromosome"/>
</dbReference>
<dbReference type="Pfam" id="PF08308">
    <property type="entry name" value="PEGA"/>
    <property type="match status" value="1"/>
</dbReference>
<proteinExistence type="predicted"/>
<sequence length="357" mass="38388">MTRAFLAFLTITLVGLLAASVANQAFQTLPSQAKAGNDRSAVILTDAEKKLIEVRESTSKWLLALAAGLLPGLVISKTSRDELAMQQQLIPMIAGALLVISIYGFFLSQQAIEFVLSRGPQYHLYSGVSRFPILLQFWTLVLALFLLMIHLFHLARKRGTLPMAALVVLALTDPKADAAMLAPTVAKPCIEAWASNRELPLDPTELGLALSVVTGIAARTNASPANACEFVSSTLDQARYIAVARTGGPDARPEFAELLNAIDKDLRATGISPGAILSKLLSIAAVWEAPSGLLRIEGKPNGATVLLNMQEVGFTNLDLRLAPGKYTVEVLVDGAVVFRQTNVSIEEEKVWKATFGR</sequence>
<keyword evidence="1" id="KW-0812">Transmembrane</keyword>